<dbReference type="InterPro" id="IPR015032">
    <property type="entry name" value="ThsB__TIR-like_domain"/>
</dbReference>
<dbReference type="Pfam" id="PF08937">
    <property type="entry name" value="ThsB_TIR"/>
    <property type="match status" value="1"/>
</dbReference>
<reference evidence="2 3" key="1">
    <citation type="journal article" date="2019" name="Int. J. Syst. Evol. Microbiol.">
        <title>The Global Catalogue of Microorganisms (GCM) 10K type strain sequencing project: providing services to taxonomists for standard genome sequencing and annotation.</title>
        <authorList>
            <consortium name="The Broad Institute Genomics Platform"/>
            <consortium name="The Broad Institute Genome Sequencing Center for Infectious Disease"/>
            <person name="Wu L."/>
            <person name="Ma J."/>
        </authorList>
    </citation>
    <scope>NUCLEOTIDE SEQUENCE [LARGE SCALE GENOMIC DNA]</scope>
    <source>
        <strain evidence="2 3">JCM 9650</strain>
    </source>
</reference>
<evidence type="ECO:0000313" key="3">
    <source>
        <dbReference type="Proteomes" id="UP001501423"/>
    </source>
</evidence>
<evidence type="ECO:0000259" key="1">
    <source>
        <dbReference type="Pfam" id="PF08937"/>
    </source>
</evidence>
<feature type="domain" description="Thoeris protein ThsB TIR-like" evidence="1">
    <location>
        <begin position="7"/>
        <end position="100"/>
    </location>
</feature>
<dbReference type="RefSeq" id="WP_189364960.1">
    <property type="nucleotide sequence ID" value="NZ_BAAAVA010000020.1"/>
</dbReference>
<gene>
    <name evidence="2" type="ORF">GCM10010478_22830</name>
</gene>
<name>A0ABN3WPP2_9ACTN</name>
<organism evidence="2 3">
    <name type="scientific">Streptomyces erythrogriseus</name>
    <dbReference type="NCBI Taxonomy" id="284027"/>
    <lineage>
        <taxon>Bacteria</taxon>
        <taxon>Bacillati</taxon>
        <taxon>Actinomycetota</taxon>
        <taxon>Actinomycetes</taxon>
        <taxon>Kitasatosporales</taxon>
        <taxon>Streptomycetaceae</taxon>
        <taxon>Streptomyces</taxon>
        <taxon>Streptomyces griseoincarnatus group</taxon>
    </lineage>
</organism>
<accession>A0ABN3WPP2</accession>
<evidence type="ECO:0000313" key="2">
    <source>
        <dbReference type="EMBL" id="GAA2921897.1"/>
    </source>
</evidence>
<dbReference type="Proteomes" id="UP001501423">
    <property type="component" value="Unassembled WGS sequence"/>
</dbReference>
<dbReference type="InterPro" id="IPR036490">
    <property type="entry name" value="ThsB_TIR-like_sf"/>
</dbReference>
<keyword evidence="3" id="KW-1185">Reference proteome</keyword>
<dbReference type="Gene3D" id="3.40.50.11200">
    <property type="match status" value="1"/>
</dbReference>
<proteinExistence type="predicted"/>
<dbReference type="EMBL" id="BAAAVA010000020">
    <property type="protein sequence ID" value="GAA2921897.1"/>
    <property type="molecule type" value="Genomic_DNA"/>
</dbReference>
<dbReference type="SUPFAM" id="SSF52206">
    <property type="entry name" value="Hypothetical protein MTH538"/>
    <property type="match status" value="1"/>
</dbReference>
<sequence>MPLPRAFLSFDFDHDLTAKSLFAGQAKTDSPTPFQLADWSSKSALPQSQWERIIEDKISRCHLLIVLVGNNMATATGVAKEIEMARRDGLPYFGVYVNGASARSALPDGLTRNSVVSWKWGNIASMINKCSNLGKNSSVSGWPTL</sequence>
<protein>
    <recommendedName>
        <fullName evidence="1">Thoeris protein ThsB TIR-like domain-containing protein</fullName>
    </recommendedName>
</protein>
<comment type="caution">
    <text evidence="2">The sequence shown here is derived from an EMBL/GenBank/DDBJ whole genome shotgun (WGS) entry which is preliminary data.</text>
</comment>